<keyword evidence="7" id="KW-1133">Transmembrane helix</keyword>
<dbReference type="PRINTS" id="PR00727">
    <property type="entry name" value="LEADERPTASE"/>
</dbReference>
<dbReference type="PANTHER" id="PTHR43390:SF1">
    <property type="entry name" value="CHLOROPLAST PROCESSING PEPTIDASE"/>
    <property type="match status" value="1"/>
</dbReference>
<comment type="subcellular location">
    <subcellularLocation>
        <location evidence="2">Cell membrane</location>
        <topology evidence="2">Single-pass type II membrane protein</topology>
    </subcellularLocation>
    <subcellularLocation>
        <location evidence="7">Membrane</location>
        <topology evidence="7">Single-pass type II membrane protein</topology>
    </subcellularLocation>
</comment>
<gene>
    <name evidence="10" type="primary">lepB</name>
    <name evidence="10" type="ORF">I8D64_15000</name>
</gene>
<keyword evidence="7" id="KW-0812">Transmembrane</keyword>
<dbReference type="Gene3D" id="2.10.109.10">
    <property type="entry name" value="Umud Fragment, subunit A"/>
    <property type="match status" value="1"/>
</dbReference>
<feature type="compositionally biased region" description="Low complexity" evidence="8">
    <location>
        <begin position="23"/>
        <end position="44"/>
    </location>
</feature>
<evidence type="ECO:0000256" key="2">
    <source>
        <dbReference type="ARBA" id="ARBA00004401"/>
    </source>
</evidence>
<name>A0ABS1BDR7_9MICO</name>
<protein>
    <recommendedName>
        <fullName evidence="4 7">Signal peptidase I</fullName>
        <ecNumber evidence="4 7">3.4.21.89</ecNumber>
    </recommendedName>
</protein>
<comment type="catalytic activity">
    <reaction evidence="1 7">
        <text>Cleavage of hydrophobic, N-terminal signal or leader sequences from secreted and periplasmic proteins.</text>
        <dbReference type="EC" id="3.4.21.89"/>
    </reaction>
</comment>
<dbReference type="EMBL" id="JAEDAJ010000012">
    <property type="protein sequence ID" value="MBK0332707.1"/>
    <property type="molecule type" value="Genomic_DNA"/>
</dbReference>
<dbReference type="InterPro" id="IPR019758">
    <property type="entry name" value="Pept_S26A_signal_pept_1_CS"/>
</dbReference>
<feature type="transmembrane region" description="Helical" evidence="7">
    <location>
        <begin position="55"/>
        <end position="76"/>
    </location>
</feature>
<dbReference type="RefSeq" id="WP_200503601.1">
    <property type="nucleotide sequence ID" value="NZ_JAEDAJ010000012.1"/>
</dbReference>
<dbReference type="InterPro" id="IPR019756">
    <property type="entry name" value="Pept_S26A_signal_pept_1_Ser-AS"/>
</dbReference>
<dbReference type="InterPro" id="IPR019533">
    <property type="entry name" value="Peptidase_S26"/>
</dbReference>
<evidence type="ECO:0000256" key="1">
    <source>
        <dbReference type="ARBA" id="ARBA00000677"/>
    </source>
</evidence>
<evidence type="ECO:0000256" key="5">
    <source>
        <dbReference type="ARBA" id="ARBA00022670"/>
    </source>
</evidence>
<comment type="caution">
    <text evidence="10">The sequence shown here is derived from an EMBL/GenBank/DDBJ whole genome shotgun (WGS) entry which is preliminary data.</text>
</comment>
<dbReference type="InterPro" id="IPR000223">
    <property type="entry name" value="Pept_S26A_signal_pept_1"/>
</dbReference>
<dbReference type="Pfam" id="PF10502">
    <property type="entry name" value="Peptidase_S26"/>
    <property type="match status" value="1"/>
</dbReference>
<dbReference type="SUPFAM" id="SSF51306">
    <property type="entry name" value="LexA/Signal peptidase"/>
    <property type="match status" value="1"/>
</dbReference>
<dbReference type="PROSITE" id="PS00761">
    <property type="entry name" value="SPASE_I_3"/>
    <property type="match status" value="1"/>
</dbReference>
<evidence type="ECO:0000313" key="11">
    <source>
        <dbReference type="Proteomes" id="UP000612352"/>
    </source>
</evidence>
<evidence type="ECO:0000256" key="7">
    <source>
        <dbReference type="RuleBase" id="RU362042"/>
    </source>
</evidence>
<dbReference type="EC" id="3.4.21.89" evidence="4 7"/>
<keyword evidence="5 7" id="KW-0645">Protease</keyword>
<dbReference type="NCBIfam" id="TIGR02227">
    <property type="entry name" value="sigpep_I_bact"/>
    <property type="match status" value="1"/>
</dbReference>
<evidence type="ECO:0000256" key="4">
    <source>
        <dbReference type="ARBA" id="ARBA00013208"/>
    </source>
</evidence>
<evidence type="ECO:0000256" key="6">
    <source>
        <dbReference type="ARBA" id="ARBA00022801"/>
    </source>
</evidence>
<comment type="similarity">
    <text evidence="3 7">Belongs to the peptidase S26 family.</text>
</comment>
<sequence>MNEKAPTPGDHDPEDATVRDQSSEAASAGGAGQQPQPGRSGGARAARRRGYRGSWLDYAVTMLVALIIAVLVKTFLIQPFFIPSDSMNPTLVQNDKILVSKLSPGVFDLHRGDVVVFEDTQNWMQSETGTDQSSRYRLLSVLSWVGLAPDPSQNHLVKRLIGLPGDHVKCVEGGDLSVNGKTLDEPYINPETPACQTSFDVTVPADKLWVMGDNRFDSADSSYHYSQGEEPYVDEDDVTGRAVAIFWPVSRWTGLGDGRDAFASVPDPS</sequence>
<dbReference type="PANTHER" id="PTHR43390">
    <property type="entry name" value="SIGNAL PEPTIDASE I"/>
    <property type="match status" value="1"/>
</dbReference>
<proteinExistence type="inferred from homology"/>
<dbReference type="CDD" id="cd06530">
    <property type="entry name" value="S26_SPase_I"/>
    <property type="match status" value="1"/>
</dbReference>
<reference evidence="10 11" key="1">
    <citation type="submission" date="2020-12" db="EMBL/GenBank/DDBJ databases">
        <title>Brachybacterium sp. MASK1Z-5, whole genome shotgun sequence.</title>
        <authorList>
            <person name="Tuo L."/>
        </authorList>
    </citation>
    <scope>NUCLEOTIDE SEQUENCE [LARGE SCALE GENOMIC DNA]</scope>
    <source>
        <strain evidence="10 11">MASK1Z-5</strain>
    </source>
</reference>
<feature type="region of interest" description="Disordered" evidence="8">
    <location>
        <begin position="1"/>
        <end position="46"/>
    </location>
</feature>
<accession>A0ABS1BDR7</accession>
<feature type="domain" description="Peptidase S26" evidence="9">
    <location>
        <begin position="56"/>
        <end position="247"/>
    </location>
</feature>
<dbReference type="Proteomes" id="UP000612352">
    <property type="component" value="Unassembled WGS sequence"/>
</dbReference>
<organism evidence="10 11">
    <name type="scientific">Brachybacterium halotolerans</name>
    <dbReference type="NCBI Taxonomy" id="2795215"/>
    <lineage>
        <taxon>Bacteria</taxon>
        <taxon>Bacillati</taxon>
        <taxon>Actinomycetota</taxon>
        <taxon>Actinomycetes</taxon>
        <taxon>Micrococcales</taxon>
        <taxon>Dermabacteraceae</taxon>
        <taxon>Brachybacterium</taxon>
    </lineage>
</organism>
<keyword evidence="7" id="KW-0472">Membrane</keyword>
<dbReference type="GO" id="GO:0009003">
    <property type="term" value="F:signal peptidase activity"/>
    <property type="evidence" value="ECO:0007669"/>
    <property type="project" value="UniProtKB-EC"/>
</dbReference>
<evidence type="ECO:0000256" key="3">
    <source>
        <dbReference type="ARBA" id="ARBA00009370"/>
    </source>
</evidence>
<dbReference type="PROSITE" id="PS00501">
    <property type="entry name" value="SPASE_I_1"/>
    <property type="match status" value="1"/>
</dbReference>
<feature type="compositionally biased region" description="Basic and acidic residues" evidence="8">
    <location>
        <begin position="1"/>
        <end position="22"/>
    </location>
</feature>
<keyword evidence="11" id="KW-1185">Reference proteome</keyword>
<evidence type="ECO:0000259" key="9">
    <source>
        <dbReference type="Pfam" id="PF10502"/>
    </source>
</evidence>
<keyword evidence="6 7" id="KW-0378">Hydrolase</keyword>
<evidence type="ECO:0000256" key="8">
    <source>
        <dbReference type="SAM" id="MobiDB-lite"/>
    </source>
</evidence>
<dbReference type="InterPro" id="IPR036286">
    <property type="entry name" value="LexA/Signal_pep-like_sf"/>
</dbReference>
<evidence type="ECO:0000313" key="10">
    <source>
        <dbReference type="EMBL" id="MBK0332707.1"/>
    </source>
</evidence>